<dbReference type="InterPro" id="IPR055185">
    <property type="entry name" value="C2CH-4th_BIRD-IDD"/>
</dbReference>
<feature type="region of interest" description="Disordered" evidence="9">
    <location>
        <begin position="55"/>
        <end position="80"/>
    </location>
</feature>
<evidence type="ECO:0000313" key="12">
    <source>
        <dbReference type="Proteomes" id="UP001311915"/>
    </source>
</evidence>
<dbReference type="PANTHER" id="PTHR10593">
    <property type="entry name" value="SERINE/THREONINE-PROTEIN KINASE RIO"/>
    <property type="match status" value="1"/>
</dbReference>
<dbReference type="PROSITE" id="PS00028">
    <property type="entry name" value="ZINC_FINGER_C2H2_1"/>
    <property type="match status" value="1"/>
</dbReference>
<dbReference type="InterPro" id="IPR036236">
    <property type="entry name" value="Znf_C2H2_sf"/>
</dbReference>
<evidence type="ECO:0000256" key="9">
    <source>
        <dbReference type="SAM" id="MobiDB-lite"/>
    </source>
</evidence>
<evidence type="ECO:0000313" key="11">
    <source>
        <dbReference type="EMBL" id="KAK4719153.1"/>
    </source>
</evidence>
<dbReference type="Proteomes" id="UP001311915">
    <property type="component" value="Unassembled WGS sequence"/>
</dbReference>
<accession>A0AAV9L0A5</accession>
<evidence type="ECO:0000256" key="5">
    <source>
        <dbReference type="ARBA" id="ARBA00023015"/>
    </source>
</evidence>
<keyword evidence="4" id="KW-0862">Zinc</keyword>
<dbReference type="InterPro" id="IPR055186">
    <property type="entry name" value="C2H2-2nd_BIRD-IDD"/>
</dbReference>
<keyword evidence="1" id="KW-0479">Metal-binding</keyword>
<dbReference type="Pfam" id="PF22992">
    <property type="entry name" value="C2CH-4th_BIRD-IDD"/>
    <property type="match status" value="1"/>
</dbReference>
<protein>
    <recommendedName>
        <fullName evidence="10">C2H2-type domain-containing protein</fullName>
    </recommendedName>
</protein>
<feature type="domain" description="C2H2-type" evidence="10">
    <location>
        <begin position="97"/>
        <end position="119"/>
    </location>
</feature>
<dbReference type="GO" id="GO:0005634">
    <property type="term" value="C:nucleus"/>
    <property type="evidence" value="ECO:0007669"/>
    <property type="project" value="TreeGrafter"/>
</dbReference>
<evidence type="ECO:0000256" key="6">
    <source>
        <dbReference type="ARBA" id="ARBA00023125"/>
    </source>
</evidence>
<evidence type="ECO:0000259" key="10">
    <source>
        <dbReference type="PROSITE" id="PS50157"/>
    </source>
</evidence>
<evidence type="ECO:0000256" key="3">
    <source>
        <dbReference type="ARBA" id="ARBA00022771"/>
    </source>
</evidence>
<name>A0AAV9L0A5_9SOLN</name>
<dbReference type="InterPro" id="IPR055187">
    <property type="entry name" value="C2CH-3rd_BIRD-IDD"/>
</dbReference>
<keyword evidence="7" id="KW-0804">Transcription</keyword>
<dbReference type="FunFam" id="3.30.160.60:FF:000554">
    <property type="entry name" value="protein indeterminate-domain 12-like"/>
    <property type="match status" value="1"/>
</dbReference>
<dbReference type="SMART" id="SM00355">
    <property type="entry name" value="ZnF_C2H2"/>
    <property type="match status" value="3"/>
</dbReference>
<evidence type="ECO:0000256" key="1">
    <source>
        <dbReference type="ARBA" id="ARBA00022723"/>
    </source>
</evidence>
<evidence type="ECO:0000256" key="2">
    <source>
        <dbReference type="ARBA" id="ARBA00022737"/>
    </source>
</evidence>
<organism evidence="11 12">
    <name type="scientific">Solanum pinnatisectum</name>
    <name type="common">tansyleaf nightshade</name>
    <dbReference type="NCBI Taxonomy" id="50273"/>
    <lineage>
        <taxon>Eukaryota</taxon>
        <taxon>Viridiplantae</taxon>
        <taxon>Streptophyta</taxon>
        <taxon>Embryophyta</taxon>
        <taxon>Tracheophyta</taxon>
        <taxon>Spermatophyta</taxon>
        <taxon>Magnoliopsida</taxon>
        <taxon>eudicotyledons</taxon>
        <taxon>Gunneridae</taxon>
        <taxon>Pentapetalae</taxon>
        <taxon>asterids</taxon>
        <taxon>lamiids</taxon>
        <taxon>Solanales</taxon>
        <taxon>Solanaceae</taxon>
        <taxon>Solanoideae</taxon>
        <taxon>Solaneae</taxon>
        <taxon>Solanum</taxon>
    </lineage>
</organism>
<dbReference type="FunFam" id="3.30.160.60:FF:000131">
    <property type="entry name" value="protein indeterminate-domain 5, chloroplastic-like"/>
    <property type="match status" value="1"/>
</dbReference>
<keyword evidence="3 8" id="KW-0863">Zinc-finger</keyword>
<feature type="compositionally biased region" description="Polar residues" evidence="9">
    <location>
        <begin position="55"/>
        <end position="65"/>
    </location>
</feature>
<dbReference type="SUPFAM" id="SSF57667">
    <property type="entry name" value="beta-beta-alpha zinc fingers"/>
    <property type="match status" value="1"/>
</dbReference>
<dbReference type="PANTHER" id="PTHR10593:SF130">
    <property type="entry name" value="PROTEIN INDETERMINATE-DOMAIN 7-LIKE ISOFORM X1"/>
    <property type="match status" value="1"/>
</dbReference>
<dbReference type="Gene3D" id="3.30.160.60">
    <property type="entry name" value="Classic Zinc Finger"/>
    <property type="match status" value="2"/>
</dbReference>
<dbReference type="InterPro" id="IPR031140">
    <property type="entry name" value="IDD1-16"/>
</dbReference>
<sequence>MPKSRRNIEANFKKRVNKHNMSIVTCEEAAASLSTSSNMNNDTNGAFCYPPQHQLVTPQYQNPPQQIKKKRNQPGNPDPEAEVIALSPKTLVATNRFFCEICNKGFQRDQNLQLHRRGHNLPWKLKKRENKEVVRKKVYICPESSCVHHDPSRALGDLTGIKKHFSRKHGEKKWKCEKCSKRYAVQSDCKAHFKTCGTREYKCECGTIFSRRDSFITHRAFCETLAMESARSVINGRNPTIFSPQMNLQFQQPHYFNSHEQIQATTFPMKKEQQSSDFRHIEIPPWLITTNSQPFQLGAINPGPSPLSNFSSSSIFPATTRLDQQYTQSGHKDLNLHHPNPNVRGRTLGYDSTGESGAVSPVHISATALLQKAAQFGATISNKASAVTAYTGTPKIPHNTHVSVTSTDSATKQTHQKLSSREDLTTITGPANIGGIMTSFSNGFDGSTMFEDAILFGGFNNLNSKKEDEDEDQQLYFNGSMNEEDHILTKDFLGLKPLSHTDDIFNIAALVNTEPHHSKNHKTWQS</sequence>
<dbReference type="GO" id="GO:0008270">
    <property type="term" value="F:zinc ion binding"/>
    <property type="evidence" value="ECO:0007669"/>
    <property type="project" value="UniProtKB-KW"/>
</dbReference>
<gene>
    <name evidence="11" type="ORF">R3W88_017491</name>
</gene>
<evidence type="ECO:0000256" key="7">
    <source>
        <dbReference type="ARBA" id="ARBA00023163"/>
    </source>
</evidence>
<comment type="caution">
    <text evidence="11">The sequence shown here is derived from an EMBL/GenBank/DDBJ whole genome shotgun (WGS) entry which is preliminary data.</text>
</comment>
<dbReference type="GO" id="GO:0003677">
    <property type="term" value="F:DNA binding"/>
    <property type="evidence" value="ECO:0007669"/>
    <property type="project" value="UniProtKB-KW"/>
</dbReference>
<evidence type="ECO:0000256" key="8">
    <source>
        <dbReference type="PROSITE-ProRule" id="PRU00042"/>
    </source>
</evidence>
<dbReference type="Pfam" id="PF22995">
    <property type="entry name" value="C2CH-3rd_BIRD-IDD"/>
    <property type="match status" value="1"/>
</dbReference>
<dbReference type="InterPro" id="IPR013087">
    <property type="entry name" value="Znf_C2H2_type"/>
</dbReference>
<evidence type="ECO:0000256" key="4">
    <source>
        <dbReference type="ARBA" id="ARBA00022833"/>
    </source>
</evidence>
<keyword evidence="12" id="KW-1185">Reference proteome</keyword>
<keyword evidence="5" id="KW-0805">Transcription regulation</keyword>
<reference evidence="11 12" key="1">
    <citation type="submission" date="2023-10" db="EMBL/GenBank/DDBJ databases">
        <title>Genome-Wide Identification Analysis in wild type Solanum Pinnatisectum Reveals Some Genes Defensing Phytophthora Infestans.</title>
        <authorList>
            <person name="Sun C."/>
        </authorList>
    </citation>
    <scope>NUCLEOTIDE SEQUENCE [LARGE SCALE GENOMIC DNA]</scope>
    <source>
        <strain evidence="11">LQN</strain>
        <tissue evidence="11">Leaf</tissue>
    </source>
</reference>
<dbReference type="GO" id="GO:0003700">
    <property type="term" value="F:DNA-binding transcription factor activity"/>
    <property type="evidence" value="ECO:0007669"/>
    <property type="project" value="TreeGrafter"/>
</dbReference>
<dbReference type="EMBL" id="JAWPEI010000008">
    <property type="protein sequence ID" value="KAK4719153.1"/>
    <property type="molecule type" value="Genomic_DNA"/>
</dbReference>
<dbReference type="PROSITE" id="PS50157">
    <property type="entry name" value="ZINC_FINGER_C2H2_2"/>
    <property type="match status" value="1"/>
</dbReference>
<dbReference type="AlphaFoldDB" id="A0AAV9L0A5"/>
<proteinExistence type="predicted"/>
<dbReference type="Pfam" id="PF22996">
    <property type="entry name" value="C2H2-2nd_BIRD-IDD"/>
    <property type="match status" value="1"/>
</dbReference>
<keyword evidence="6" id="KW-0238">DNA-binding</keyword>
<keyword evidence="2" id="KW-0677">Repeat</keyword>